<dbReference type="Proteomes" id="UP000234331">
    <property type="component" value="Unassembled WGS sequence"/>
</dbReference>
<keyword evidence="3" id="KW-1185">Reference proteome</keyword>
<dbReference type="AlphaFoldDB" id="A0A2I2KYT4"/>
<gene>
    <name evidence="2" type="ORF">FRACA_540002</name>
</gene>
<name>A0A2I2KYT4_9ACTN</name>
<protein>
    <submittedName>
        <fullName evidence="2">Uncharacterized protein</fullName>
    </submittedName>
</protein>
<evidence type="ECO:0000313" key="2">
    <source>
        <dbReference type="EMBL" id="SNQ50816.1"/>
    </source>
</evidence>
<dbReference type="OrthoDB" id="4280289at2"/>
<feature type="region of interest" description="Disordered" evidence="1">
    <location>
        <begin position="142"/>
        <end position="166"/>
    </location>
</feature>
<dbReference type="RefSeq" id="WP_101834348.1">
    <property type="nucleotide sequence ID" value="NZ_FZMO01000490.1"/>
</dbReference>
<accession>A0A2I2KYT4</accession>
<organism evidence="2 3">
    <name type="scientific">Frankia canadensis</name>
    <dbReference type="NCBI Taxonomy" id="1836972"/>
    <lineage>
        <taxon>Bacteria</taxon>
        <taxon>Bacillati</taxon>
        <taxon>Actinomycetota</taxon>
        <taxon>Actinomycetes</taxon>
        <taxon>Frankiales</taxon>
        <taxon>Frankiaceae</taxon>
        <taxon>Frankia</taxon>
    </lineage>
</organism>
<evidence type="ECO:0000313" key="3">
    <source>
        <dbReference type="Proteomes" id="UP000234331"/>
    </source>
</evidence>
<reference evidence="2 3" key="1">
    <citation type="submission" date="2017-06" db="EMBL/GenBank/DDBJ databases">
        <authorList>
            <person name="Kim H.J."/>
            <person name="Triplett B.A."/>
        </authorList>
    </citation>
    <scope>NUCLEOTIDE SEQUENCE [LARGE SCALE GENOMIC DNA]</scope>
    <source>
        <strain evidence="2">FRACA_ARgP5</strain>
    </source>
</reference>
<feature type="compositionally biased region" description="Polar residues" evidence="1">
    <location>
        <begin position="144"/>
        <end position="166"/>
    </location>
</feature>
<proteinExistence type="predicted"/>
<dbReference type="EMBL" id="FZMO01000490">
    <property type="protein sequence ID" value="SNQ50816.1"/>
    <property type="molecule type" value="Genomic_DNA"/>
</dbReference>
<sequence>MWWSLVWAPVGGTVAAAVWDASLWSEEPATLEAFVALLESRRFLGVSDTDMLPALFQESLRRQEEITEGLGRQVREAVELLVDKLNRLDRDSGRTLLAGVSDEDFYAGVVTVMMRVVRPAQCPSRPSVRSGFFGESTIFRRSSHVTQTRPPTPQHQRVSHSVTPRG</sequence>
<evidence type="ECO:0000256" key="1">
    <source>
        <dbReference type="SAM" id="MobiDB-lite"/>
    </source>
</evidence>